<evidence type="ECO:0000313" key="1">
    <source>
        <dbReference type="Proteomes" id="UP000095286"/>
    </source>
</evidence>
<reference evidence="2" key="1">
    <citation type="submission" date="2016-11" db="UniProtKB">
        <authorList>
            <consortium name="WormBaseParasite"/>
        </authorList>
    </citation>
    <scope>IDENTIFICATION</scope>
    <source>
        <strain evidence="2">KR3021</strain>
    </source>
</reference>
<sequence length="104" mass="11844">MSEERDNSPEPGASNQDGDMDDEFIKLRVMGQSSNEVHFKVKKTTTMAKLKKTYADRMGVNSNSLRFLFDGRRINDDDTPKGLDMDQDDVIEVYTEQVGGTRMF</sequence>
<dbReference type="WBParaSite" id="RSKR_0000970800.1">
    <property type="protein sequence ID" value="RSKR_0000970800.1"/>
    <property type="gene ID" value="RSKR_0000970800"/>
</dbReference>
<evidence type="ECO:0000313" key="2">
    <source>
        <dbReference type="WBParaSite" id="RSKR_0000970800.1"/>
    </source>
</evidence>
<accession>A0AC35UBI6</accession>
<protein>
    <submittedName>
        <fullName evidence="2">Small ubiquitin-related modifier</fullName>
    </submittedName>
</protein>
<name>A0AC35UBI6_9BILA</name>
<proteinExistence type="predicted"/>
<dbReference type="Proteomes" id="UP000095286">
    <property type="component" value="Unplaced"/>
</dbReference>
<organism evidence="1 2">
    <name type="scientific">Rhabditophanes sp. KR3021</name>
    <dbReference type="NCBI Taxonomy" id="114890"/>
    <lineage>
        <taxon>Eukaryota</taxon>
        <taxon>Metazoa</taxon>
        <taxon>Ecdysozoa</taxon>
        <taxon>Nematoda</taxon>
        <taxon>Chromadorea</taxon>
        <taxon>Rhabditida</taxon>
        <taxon>Tylenchina</taxon>
        <taxon>Panagrolaimomorpha</taxon>
        <taxon>Strongyloidoidea</taxon>
        <taxon>Alloionematidae</taxon>
        <taxon>Rhabditophanes</taxon>
    </lineage>
</organism>